<evidence type="ECO:0000256" key="2">
    <source>
        <dbReference type="ARBA" id="ARBA00022475"/>
    </source>
</evidence>
<dbReference type="GO" id="GO:0008360">
    <property type="term" value="P:regulation of cell shape"/>
    <property type="evidence" value="ECO:0007669"/>
    <property type="project" value="UniProtKB-KW"/>
</dbReference>
<dbReference type="GO" id="GO:0015648">
    <property type="term" value="F:lipid-linked peptidoglycan transporter activity"/>
    <property type="evidence" value="ECO:0007669"/>
    <property type="project" value="TreeGrafter"/>
</dbReference>
<reference evidence="9" key="1">
    <citation type="submission" date="2020-05" db="EMBL/GenBank/DDBJ databases">
        <authorList>
            <person name="Chiriac C."/>
            <person name="Salcher M."/>
            <person name="Ghai R."/>
            <person name="Kavagutti S V."/>
        </authorList>
    </citation>
    <scope>NUCLEOTIDE SEQUENCE</scope>
</reference>
<dbReference type="GO" id="GO:0005886">
    <property type="term" value="C:plasma membrane"/>
    <property type="evidence" value="ECO:0007669"/>
    <property type="project" value="UniProtKB-SubCell"/>
</dbReference>
<feature type="transmembrane region" description="Helical" evidence="8">
    <location>
        <begin position="288"/>
        <end position="307"/>
    </location>
</feature>
<dbReference type="GO" id="GO:0034204">
    <property type="term" value="P:lipid translocation"/>
    <property type="evidence" value="ECO:0007669"/>
    <property type="project" value="TreeGrafter"/>
</dbReference>
<feature type="transmembrane region" description="Helical" evidence="8">
    <location>
        <begin position="428"/>
        <end position="449"/>
    </location>
</feature>
<feature type="transmembrane region" description="Helical" evidence="8">
    <location>
        <begin position="367"/>
        <end position="387"/>
    </location>
</feature>
<feature type="transmembrane region" description="Helical" evidence="8">
    <location>
        <begin position="399"/>
        <end position="416"/>
    </location>
</feature>
<keyword evidence="7 8" id="KW-0472">Membrane</keyword>
<feature type="transmembrane region" description="Helical" evidence="8">
    <location>
        <begin position="163"/>
        <end position="184"/>
    </location>
</feature>
<dbReference type="EMBL" id="CAFBON010000147">
    <property type="protein sequence ID" value="CAB4995400.1"/>
    <property type="molecule type" value="Genomic_DNA"/>
</dbReference>
<evidence type="ECO:0000256" key="7">
    <source>
        <dbReference type="ARBA" id="ARBA00023136"/>
    </source>
</evidence>
<feature type="transmembrane region" description="Helical" evidence="8">
    <location>
        <begin position="461"/>
        <end position="483"/>
    </location>
</feature>
<dbReference type="InterPro" id="IPR004268">
    <property type="entry name" value="MurJ"/>
</dbReference>
<evidence type="ECO:0000256" key="6">
    <source>
        <dbReference type="ARBA" id="ARBA00022989"/>
    </source>
</evidence>
<feature type="transmembrane region" description="Helical" evidence="8">
    <location>
        <begin position="204"/>
        <end position="225"/>
    </location>
</feature>
<keyword evidence="6 8" id="KW-1133">Transmembrane helix</keyword>
<keyword evidence="4" id="KW-0133">Cell shape</keyword>
<name>A0A6J7NPK7_9ZZZZ</name>
<dbReference type="AlphaFoldDB" id="A0A6J7NPK7"/>
<dbReference type="Pfam" id="PF03023">
    <property type="entry name" value="MurJ"/>
    <property type="match status" value="1"/>
</dbReference>
<dbReference type="GO" id="GO:0009252">
    <property type="term" value="P:peptidoglycan biosynthetic process"/>
    <property type="evidence" value="ECO:0007669"/>
    <property type="project" value="UniProtKB-KW"/>
</dbReference>
<keyword evidence="3 8" id="KW-0812">Transmembrane</keyword>
<feature type="transmembrane region" description="Helical" evidence="8">
    <location>
        <begin position="133"/>
        <end position="156"/>
    </location>
</feature>
<evidence type="ECO:0000313" key="9">
    <source>
        <dbReference type="EMBL" id="CAB4995400.1"/>
    </source>
</evidence>
<evidence type="ECO:0000256" key="3">
    <source>
        <dbReference type="ARBA" id="ARBA00022692"/>
    </source>
</evidence>
<comment type="subcellular location">
    <subcellularLocation>
        <location evidence="1">Cell membrane</location>
        <topology evidence="1">Multi-pass membrane protein</topology>
    </subcellularLocation>
</comment>
<feature type="transmembrane region" description="Helical" evidence="8">
    <location>
        <begin position="93"/>
        <end position="113"/>
    </location>
</feature>
<proteinExistence type="predicted"/>
<sequence>MSPGTASRDARLIAAGTLGSRLTGLARVGVASAVMGTGALGGLYETTNRIPNFIFDLFAGGALQAVLIPAFVRAREGDGEAGLRRLADAVSGAITMFLGVVVATGMAASPLIIRALTAAEPAGDVRNDKNNLGALFMVVFIPQVLCYGLAVVSSAVLAARHRFVAAATAPAVNNVVAIVAYVVFWQMRGGKPPSLDLSAAEFGVLAGGTTLAVFAFASIPVWIAVRSGGLGRPRLDRSVAGASGLHRAGTWAIVQVAGTLVVTIGAVILGNGTENGTGVFLWAQNFLWLPVGLVAAPLATAVAPRLVQALNAGPAGAEAGRRDAEGSLTLAAVALCLASALLVGLGWPAARLVAFGEAVNQGYAPLAHALVAFGFGLLGTGLMFFIVRLMFAVDDARGAAVTTAILAVIGILAMAVSADVAHSSERGAALAVGFGIAHIVGAAIMIGRFSRQSGWIRLSRCARPMVAALVGGVVSGVVCLWVADQFPTSRPGALLAMVVALPVTISVFALVMGVLGGRPLRSLIHWDA</sequence>
<dbReference type="InterPro" id="IPR051050">
    <property type="entry name" value="Lipid_II_flippase_MurJ/MviN"/>
</dbReference>
<keyword evidence="2" id="KW-1003">Cell membrane</keyword>
<dbReference type="PANTHER" id="PTHR47019">
    <property type="entry name" value="LIPID II FLIPPASE MURJ"/>
    <property type="match status" value="1"/>
</dbReference>
<accession>A0A6J7NPK7</accession>
<evidence type="ECO:0000256" key="8">
    <source>
        <dbReference type="SAM" id="Phobius"/>
    </source>
</evidence>
<gene>
    <name evidence="9" type="ORF">UFOPK3954_01424</name>
</gene>
<dbReference type="PRINTS" id="PR01806">
    <property type="entry name" value="VIRFACTRMVIN"/>
</dbReference>
<protein>
    <submittedName>
        <fullName evidence="9">Unannotated protein</fullName>
    </submittedName>
</protein>
<feature type="transmembrane region" description="Helical" evidence="8">
    <location>
        <begin position="245"/>
        <end position="268"/>
    </location>
</feature>
<evidence type="ECO:0000256" key="1">
    <source>
        <dbReference type="ARBA" id="ARBA00004651"/>
    </source>
</evidence>
<feature type="transmembrane region" description="Helical" evidence="8">
    <location>
        <begin position="25"/>
        <end position="44"/>
    </location>
</feature>
<dbReference type="PANTHER" id="PTHR47019:SF1">
    <property type="entry name" value="LIPID II FLIPPASE MURJ"/>
    <property type="match status" value="1"/>
</dbReference>
<feature type="transmembrane region" description="Helical" evidence="8">
    <location>
        <begin position="328"/>
        <end position="347"/>
    </location>
</feature>
<feature type="transmembrane region" description="Helical" evidence="8">
    <location>
        <begin position="495"/>
        <end position="515"/>
    </location>
</feature>
<evidence type="ECO:0000256" key="4">
    <source>
        <dbReference type="ARBA" id="ARBA00022960"/>
    </source>
</evidence>
<organism evidence="9">
    <name type="scientific">freshwater metagenome</name>
    <dbReference type="NCBI Taxonomy" id="449393"/>
    <lineage>
        <taxon>unclassified sequences</taxon>
        <taxon>metagenomes</taxon>
        <taxon>ecological metagenomes</taxon>
    </lineage>
</organism>
<evidence type="ECO:0000256" key="5">
    <source>
        <dbReference type="ARBA" id="ARBA00022984"/>
    </source>
</evidence>
<feature type="transmembrane region" description="Helical" evidence="8">
    <location>
        <begin position="50"/>
        <end position="72"/>
    </location>
</feature>
<keyword evidence="5" id="KW-0573">Peptidoglycan synthesis</keyword>